<keyword evidence="3" id="KW-1185">Reference proteome</keyword>
<dbReference type="EMBL" id="JAAAJB010000100">
    <property type="protein sequence ID" value="KAG0266169.1"/>
    <property type="molecule type" value="Genomic_DNA"/>
</dbReference>
<reference evidence="2" key="1">
    <citation type="journal article" date="2020" name="Fungal Divers.">
        <title>Resolving the Mortierellaceae phylogeny through synthesis of multi-gene phylogenetics and phylogenomics.</title>
        <authorList>
            <person name="Vandepol N."/>
            <person name="Liber J."/>
            <person name="Desiro A."/>
            <person name="Na H."/>
            <person name="Kennedy M."/>
            <person name="Barry K."/>
            <person name="Grigoriev I.V."/>
            <person name="Miller A.N."/>
            <person name="O'Donnell K."/>
            <person name="Stajich J.E."/>
            <person name="Bonito G."/>
        </authorList>
    </citation>
    <scope>NUCLEOTIDE SEQUENCE</scope>
    <source>
        <strain evidence="2">BC1065</strain>
    </source>
</reference>
<evidence type="ECO:0000313" key="2">
    <source>
        <dbReference type="EMBL" id="KAG0266169.1"/>
    </source>
</evidence>
<dbReference type="Pfam" id="PF01926">
    <property type="entry name" value="MMR_HSR1"/>
    <property type="match status" value="1"/>
</dbReference>
<dbReference type="SUPFAM" id="SSF52540">
    <property type="entry name" value="P-loop containing nucleoside triphosphate hydrolases"/>
    <property type="match status" value="1"/>
</dbReference>
<dbReference type="GO" id="GO:0005525">
    <property type="term" value="F:GTP binding"/>
    <property type="evidence" value="ECO:0007669"/>
    <property type="project" value="InterPro"/>
</dbReference>
<feature type="domain" description="G" evidence="1">
    <location>
        <begin position="30"/>
        <end position="102"/>
    </location>
</feature>
<dbReference type="Gene3D" id="3.40.50.300">
    <property type="entry name" value="P-loop containing nucleotide triphosphate hydrolases"/>
    <property type="match status" value="1"/>
</dbReference>
<comment type="caution">
    <text evidence="2">The sequence shown here is derived from an EMBL/GenBank/DDBJ whole genome shotgun (WGS) entry which is preliminary data.</text>
</comment>
<dbReference type="Proteomes" id="UP000807716">
    <property type="component" value="Unassembled WGS sequence"/>
</dbReference>
<dbReference type="InterPro" id="IPR027417">
    <property type="entry name" value="P-loop_NTPase"/>
</dbReference>
<dbReference type="InterPro" id="IPR006073">
    <property type="entry name" value="GTP-bd"/>
</dbReference>
<name>A0A9P6QDC2_9FUNG</name>
<evidence type="ECO:0000259" key="1">
    <source>
        <dbReference type="Pfam" id="PF01926"/>
    </source>
</evidence>
<sequence>MNRFEPQYAGGGRQQTCMQTMTPEPKTINVLLAGNAGVGKSYLLNSIGGDFKSGFSLVDGLTTKCSYCDVTLGTMDVRLVDVPGLLEATDENVKRNAKAITEALNMKGEFKMIIVLPEGGGRLLPPDMFVSCKVLEAMGFSIEVGLIINKVHEDDLENYNDSVRDKILAELNKLAEGKINSSWFAVIPRFRKDNPKGPQPLMTELLSKIISQEIPKVNPVESSVEEFNGFVQFLEAFGDRVAVVWKNFVAWVKTWSKK</sequence>
<protein>
    <recommendedName>
        <fullName evidence="1">G domain-containing protein</fullName>
    </recommendedName>
</protein>
<dbReference type="OrthoDB" id="8954335at2759"/>
<evidence type="ECO:0000313" key="3">
    <source>
        <dbReference type="Proteomes" id="UP000807716"/>
    </source>
</evidence>
<organism evidence="2 3">
    <name type="scientific">Actinomortierella ambigua</name>
    <dbReference type="NCBI Taxonomy" id="1343610"/>
    <lineage>
        <taxon>Eukaryota</taxon>
        <taxon>Fungi</taxon>
        <taxon>Fungi incertae sedis</taxon>
        <taxon>Mucoromycota</taxon>
        <taxon>Mortierellomycotina</taxon>
        <taxon>Mortierellomycetes</taxon>
        <taxon>Mortierellales</taxon>
        <taxon>Mortierellaceae</taxon>
        <taxon>Actinomortierella</taxon>
    </lineage>
</organism>
<accession>A0A9P6QDC2</accession>
<dbReference type="AlphaFoldDB" id="A0A9P6QDC2"/>
<proteinExistence type="predicted"/>
<gene>
    <name evidence="2" type="ORF">DFQ27_000121</name>
</gene>